<dbReference type="Proteomes" id="UP000250085">
    <property type="component" value="Chromosome"/>
</dbReference>
<proteinExistence type="predicted"/>
<dbReference type="KEGG" id="trl:A3L10_08580"/>
<evidence type="ECO:0008006" key="4">
    <source>
        <dbReference type="Google" id="ProtNLM"/>
    </source>
</evidence>
<name>A0A2Z2NBK2_9EURY</name>
<dbReference type="EMBL" id="CP015106">
    <property type="protein sequence ID" value="ASJ15179.1"/>
    <property type="molecule type" value="Genomic_DNA"/>
</dbReference>
<feature type="transmembrane region" description="Helical" evidence="1">
    <location>
        <begin position="59"/>
        <end position="81"/>
    </location>
</feature>
<keyword evidence="1" id="KW-1133">Transmembrane helix</keyword>
<accession>A0A2Z2NBK2</accession>
<evidence type="ECO:0000313" key="3">
    <source>
        <dbReference type="Proteomes" id="UP000250085"/>
    </source>
</evidence>
<feature type="transmembrane region" description="Helical" evidence="1">
    <location>
        <begin position="146"/>
        <end position="173"/>
    </location>
</feature>
<organism evidence="2 3">
    <name type="scientific">Thermococcus radiotolerans</name>
    <dbReference type="NCBI Taxonomy" id="187880"/>
    <lineage>
        <taxon>Archaea</taxon>
        <taxon>Methanobacteriati</taxon>
        <taxon>Methanobacteriota</taxon>
        <taxon>Thermococci</taxon>
        <taxon>Thermococcales</taxon>
        <taxon>Thermococcaceae</taxon>
        <taxon>Thermococcus</taxon>
    </lineage>
</organism>
<keyword evidence="3" id="KW-1185">Reference proteome</keyword>
<keyword evidence="1" id="KW-0472">Membrane</keyword>
<dbReference type="OrthoDB" id="101994at2157"/>
<dbReference type="AlphaFoldDB" id="A0A2Z2NBK2"/>
<sequence length="278" mass="29368">MNCGGGMRAFEALGETIASISEDGKIWRYPVTASGIAGVLLAISGFNTDMRPVDYSPNLNLGIAALLVLIALLIRLTVIYYPTKAFYYHKKDIPFEELALIKESITGGILALLVGIVYGIVILIVGGLMLFPAILAYYALSGTTRYVIAGLLGLPPAIFLMGIITMMIPAYIWTKDFGEGLGIIGTALDNAKEVFVFGAMMGAVIVGIGAAAGGLVFMTSLVARGFTGALLAGLIDGLITGLSNVISGVAGAAMYRKLRVWVEKERPVEVNPDWLASL</sequence>
<gene>
    <name evidence="2" type="ORF">A3L10_08580</name>
</gene>
<protein>
    <recommendedName>
        <fullName evidence="4">DUF4013 domain-containing protein</fullName>
    </recommendedName>
</protein>
<keyword evidence="1" id="KW-0812">Transmembrane</keyword>
<feature type="transmembrane region" description="Helical" evidence="1">
    <location>
        <begin position="194"/>
        <end position="217"/>
    </location>
</feature>
<feature type="transmembrane region" description="Helical" evidence="1">
    <location>
        <begin position="229"/>
        <end position="255"/>
    </location>
</feature>
<feature type="transmembrane region" description="Helical" evidence="1">
    <location>
        <begin position="109"/>
        <end position="140"/>
    </location>
</feature>
<feature type="transmembrane region" description="Helical" evidence="1">
    <location>
        <begin position="26"/>
        <end position="47"/>
    </location>
</feature>
<evidence type="ECO:0000313" key="2">
    <source>
        <dbReference type="EMBL" id="ASJ15179.1"/>
    </source>
</evidence>
<reference evidence="2 3" key="1">
    <citation type="submission" date="2016-04" db="EMBL/GenBank/DDBJ databases">
        <title>Complete genome sequence of Thermococcus radiotolerans type strain EJ2.</title>
        <authorList>
            <person name="Oger P.M."/>
        </authorList>
    </citation>
    <scope>NUCLEOTIDE SEQUENCE [LARGE SCALE GENOMIC DNA]</scope>
    <source>
        <strain evidence="2 3">EJ2</strain>
    </source>
</reference>
<evidence type="ECO:0000256" key="1">
    <source>
        <dbReference type="SAM" id="Phobius"/>
    </source>
</evidence>